<dbReference type="EMBL" id="CP027860">
    <property type="protein sequence ID" value="AVP96445.1"/>
    <property type="molecule type" value="Genomic_DNA"/>
</dbReference>
<accession>A0A2P1PNN6</accession>
<evidence type="ECO:0000313" key="7">
    <source>
        <dbReference type="Proteomes" id="UP000241074"/>
    </source>
</evidence>
<dbReference type="SUPFAM" id="SSF57783">
    <property type="entry name" value="Zinc beta-ribbon"/>
    <property type="match status" value="1"/>
</dbReference>
<dbReference type="OrthoDB" id="5639125at2"/>
<dbReference type="GO" id="GO:0003677">
    <property type="term" value="F:DNA binding"/>
    <property type="evidence" value="ECO:0007669"/>
    <property type="project" value="InterPro"/>
</dbReference>
<dbReference type="InterPro" id="IPR002694">
    <property type="entry name" value="Znf_CHC2"/>
</dbReference>
<keyword evidence="7" id="KW-1185">Reference proteome</keyword>
<evidence type="ECO:0000256" key="1">
    <source>
        <dbReference type="ARBA" id="ARBA00022723"/>
    </source>
</evidence>
<evidence type="ECO:0000256" key="3">
    <source>
        <dbReference type="ARBA" id="ARBA00022833"/>
    </source>
</evidence>
<dbReference type="GO" id="GO:0006269">
    <property type="term" value="P:DNA replication, synthesis of primer"/>
    <property type="evidence" value="ECO:0007669"/>
    <property type="project" value="TreeGrafter"/>
</dbReference>
<dbReference type="GO" id="GO:0003899">
    <property type="term" value="F:DNA-directed RNA polymerase activity"/>
    <property type="evidence" value="ECO:0007669"/>
    <property type="project" value="InterPro"/>
</dbReference>
<dbReference type="InterPro" id="IPR036977">
    <property type="entry name" value="DNA_primase_Znf_CHC2"/>
</dbReference>
<name>A0A2P1PNN6_9GAMM</name>
<dbReference type="Pfam" id="PF01807">
    <property type="entry name" value="Zn_ribbon_DnaG"/>
    <property type="match status" value="1"/>
</dbReference>
<dbReference type="RefSeq" id="WP_106890374.1">
    <property type="nucleotide sequence ID" value="NZ_CP027860.1"/>
</dbReference>
<dbReference type="Proteomes" id="UP000241074">
    <property type="component" value="Chromosome"/>
</dbReference>
<keyword evidence="2" id="KW-0863">Zinc-finger</keyword>
<dbReference type="PANTHER" id="PTHR30313">
    <property type="entry name" value="DNA PRIMASE"/>
    <property type="match status" value="1"/>
</dbReference>
<dbReference type="GO" id="GO:0005737">
    <property type="term" value="C:cytoplasm"/>
    <property type="evidence" value="ECO:0007669"/>
    <property type="project" value="TreeGrafter"/>
</dbReference>
<dbReference type="KEGG" id="xba:C7S18_04200"/>
<sequence length="121" mass="13496">MRNPRSTHAPTKRGAVVGFGESRPRNHTANRIPQDWRQRLPEAERYYRGQIAKLSKPNGAGWAQGAFPFHEDRNASLSVHTVSGFWRCFAGCGGGDQVGFHMKRYGLDFRTAVLELIKGAA</sequence>
<proteinExistence type="predicted"/>
<feature type="domain" description="Zinc finger CHC2-type" evidence="5">
    <location>
        <begin position="68"/>
        <end position="117"/>
    </location>
</feature>
<dbReference type="AlphaFoldDB" id="A0A2P1PNN6"/>
<dbReference type="SMART" id="SM00400">
    <property type="entry name" value="ZnF_CHCC"/>
    <property type="match status" value="1"/>
</dbReference>
<protein>
    <recommendedName>
        <fullName evidence="5">Zinc finger CHC2-type domain-containing protein</fullName>
    </recommendedName>
</protein>
<feature type="region of interest" description="Disordered" evidence="4">
    <location>
        <begin position="1"/>
        <end position="32"/>
    </location>
</feature>
<evidence type="ECO:0000313" key="6">
    <source>
        <dbReference type="EMBL" id="AVP96445.1"/>
    </source>
</evidence>
<evidence type="ECO:0000256" key="2">
    <source>
        <dbReference type="ARBA" id="ARBA00022771"/>
    </source>
</evidence>
<evidence type="ECO:0000256" key="4">
    <source>
        <dbReference type="SAM" id="MobiDB-lite"/>
    </source>
</evidence>
<keyword evidence="1" id="KW-0479">Metal-binding</keyword>
<dbReference type="Gene3D" id="3.90.580.10">
    <property type="entry name" value="Zinc finger, CHC2-type domain"/>
    <property type="match status" value="1"/>
</dbReference>
<gene>
    <name evidence="6" type="ORF">C7S18_04200</name>
</gene>
<keyword evidence="3" id="KW-0862">Zinc</keyword>
<dbReference type="PANTHER" id="PTHR30313:SF2">
    <property type="entry name" value="DNA PRIMASE"/>
    <property type="match status" value="1"/>
</dbReference>
<reference evidence="6 7" key="1">
    <citation type="submission" date="2018-03" db="EMBL/GenBank/DDBJ databases">
        <title>Ahniella affigens gen. nov., sp. nov., a gammaproteobacterium isolated from sandy soil near a stream.</title>
        <authorList>
            <person name="Ko Y."/>
            <person name="Kim J.-H."/>
        </authorList>
    </citation>
    <scope>NUCLEOTIDE SEQUENCE [LARGE SCALE GENOMIC DNA]</scope>
    <source>
        <strain evidence="6 7">D13</strain>
    </source>
</reference>
<organism evidence="6 7">
    <name type="scientific">Ahniella affigens</name>
    <dbReference type="NCBI Taxonomy" id="2021234"/>
    <lineage>
        <taxon>Bacteria</taxon>
        <taxon>Pseudomonadati</taxon>
        <taxon>Pseudomonadota</taxon>
        <taxon>Gammaproteobacteria</taxon>
        <taxon>Lysobacterales</taxon>
        <taxon>Rhodanobacteraceae</taxon>
        <taxon>Ahniella</taxon>
    </lineage>
</organism>
<dbReference type="GO" id="GO:0008270">
    <property type="term" value="F:zinc ion binding"/>
    <property type="evidence" value="ECO:0007669"/>
    <property type="project" value="UniProtKB-KW"/>
</dbReference>
<dbReference type="InterPro" id="IPR050219">
    <property type="entry name" value="DnaG_primase"/>
</dbReference>
<reference evidence="6 7" key="2">
    <citation type="submission" date="2018-03" db="EMBL/GenBank/DDBJ databases">
        <authorList>
            <person name="Keele B.F."/>
        </authorList>
    </citation>
    <scope>NUCLEOTIDE SEQUENCE [LARGE SCALE GENOMIC DNA]</scope>
    <source>
        <strain evidence="6 7">D13</strain>
    </source>
</reference>
<evidence type="ECO:0000259" key="5">
    <source>
        <dbReference type="SMART" id="SM00400"/>
    </source>
</evidence>